<organism evidence="9 10">
    <name type="scientific">Colletotrichum tofieldiae</name>
    <dbReference type="NCBI Taxonomy" id="708197"/>
    <lineage>
        <taxon>Eukaryota</taxon>
        <taxon>Fungi</taxon>
        <taxon>Dikarya</taxon>
        <taxon>Ascomycota</taxon>
        <taxon>Pezizomycotina</taxon>
        <taxon>Sordariomycetes</taxon>
        <taxon>Hypocreomycetidae</taxon>
        <taxon>Glomerellales</taxon>
        <taxon>Glomerellaceae</taxon>
        <taxon>Colletotrichum</taxon>
        <taxon>Colletotrichum spaethianum species complex</taxon>
    </lineage>
</organism>
<feature type="transmembrane region" description="Helical" evidence="7">
    <location>
        <begin position="236"/>
        <end position="260"/>
    </location>
</feature>
<proteinExistence type="predicted"/>
<feature type="compositionally biased region" description="Basic and acidic residues" evidence="6">
    <location>
        <begin position="41"/>
        <end position="50"/>
    </location>
</feature>
<dbReference type="STRING" id="708197.A0A166MAV4"/>
<evidence type="ECO:0000256" key="1">
    <source>
        <dbReference type="ARBA" id="ARBA00004141"/>
    </source>
</evidence>
<evidence type="ECO:0000256" key="6">
    <source>
        <dbReference type="SAM" id="MobiDB-lite"/>
    </source>
</evidence>
<feature type="compositionally biased region" description="Basic and acidic residues" evidence="6">
    <location>
        <begin position="1"/>
        <end position="15"/>
    </location>
</feature>
<dbReference type="AlphaFoldDB" id="A0A166MAV4"/>
<dbReference type="PROSITE" id="PS50850">
    <property type="entry name" value="MFS"/>
    <property type="match status" value="1"/>
</dbReference>
<accession>A0A166MAV4</accession>
<protein>
    <submittedName>
        <fullName evidence="9">Major facilitator superfamily transporter</fullName>
    </submittedName>
</protein>
<evidence type="ECO:0000313" key="9">
    <source>
        <dbReference type="EMBL" id="KZL64479.1"/>
    </source>
</evidence>
<evidence type="ECO:0000259" key="8">
    <source>
        <dbReference type="PROSITE" id="PS50850"/>
    </source>
</evidence>
<dbReference type="InterPro" id="IPR001958">
    <property type="entry name" value="Tet-R_TetA/multi-R_MdtG-like"/>
</dbReference>
<feature type="region of interest" description="Disordered" evidence="6">
    <location>
        <begin position="1"/>
        <end position="74"/>
    </location>
</feature>
<feature type="transmembrane region" description="Helical" evidence="7">
    <location>
        <begin position="493"/>
        <end position="512"/>
    </location>
</feature>
<dbReference type="Proteomes" id="UP000076552">
    <property type="component" value="Unassembled WGS sequence"/>
</dbReference>
<evidence type="ECO:0000256" key="4">
    <source>
        <dbReference type="ARBA" id="ARBA00022989"/>
    </source>
</evidence>
<reference evidence="9 10" key="1">
    <citation type="submission" date="2015-06" db="EMBL/GenBank/DDBJ databases">
        <title>Survival trade-offs in plant roots during colonization by closely related pathogenic and mutualistic fungi.</title>
        <authorList>
            <person name="Hacquard S."/>
            <person name="Kracher B."/>
            <person name="Hiruma K."/>
            <person name="Weinman A."/>
            <person name="Muench P."/>
            <person name="Garrido Oter R."/>
            <person name="Ver Loren van Themaat E."/>
            <person name="Dallerey J.-F."/>
            <person name="Damm U."/>
            <person name="Henrissat B."/>
            <person name="Lespinet O."/>
            <person name="Thon M."/>
            <person name="Kemen E."/>
            <person name="McHardy A.C."/>
            <person name="Schulze-Lefert P."/>
            <person name="O'Connell R.J."/>
        </authorList>
    </citation>
    <scope>NUCLEOTIDE SEQUENCE [LARGE SCALE GENOMIC DNA]</scope>
    <source>
        <strain evidence="9 10">0861</strain>
    </source>
</reference>
<dbReference type="InterPro" id="IPR036259">
    <property type="entry name" value="MFS_trans_sf"/>
</dbReference>
<feature type="transmembrane region" description="Helical" evidence="7">
    <location>
        <begin position="176"/>
        <end position="199"/>
    </location>
</feature>
<comment type="subcellular location">
    <subcellularLocation>
        <location evidence="1">Membrane</location>
        <topology evidence="1">Multi-pass membrane protein</topology>
    </subcellularLocation>
</comment>
<dbReference type="Gene3D" id="1.20.1250.20">
    <property type="entry name" value="MFS general substrate transporter like domains"/>
    <property type="match status" value="1"/>
</dbReference>
<feature type="transmembrane region" description="Helical" evidence="7">
    <location>
        <begin position="374"/>
        <end position="392"/>
    </location>
</feature>
<dbReference type="SUPFAM" id="SSF103473">
    <property type="entry name" value="MFS general substrate transporter"/>
    <property type="match status" value="1"/>
</dbReference>
<evidence type="ECO:0000313" key="10">
    <source>
        <dbReference type="Proteomes" id="UP000076552"/>
    </source>
</evidence>
<feature type="transmembrane region" description="Helical" evidence="7">
    <location>
        <begin position="457"/>
        <end position="481"/>
    </location>
</feature>
<feature type="transmembrane region" description="Helical" evidence="7">
    <location>
        <begin position="518"/>
        <end position="538"/>
    </location>
</feature>
<sequence length="555" mass="60037">MGQDELNEKGLEGEQQRPFAPVASPEPSIRPASSISGPEVTNDKDQHEAISDDGPNPASGQLDPENLTRQPSGPAYSVFPPSTKRWVAFMASVACFVPPMSANIYYPVLAPIADDLGVSVALVNLTVTSYMILQAISPTIFGDFGDMAGRRPAFLVAFSIYLVACVGLALQRSYAALLVLRMLQSGGSSGAIALGFAMVADISMSSERGKYMGIVGAGINVGPTIGPVLGGVLTQYFGWASIFWFCVVLIGLWLIPYALFIPETCRNVVGNGSLPAQPWNRPVVDLIRRRRRRNTNNANALSRSESTATEAQPKRKLRFPNPIRSVKIIFEKEMGLVLAYNSLLYVAFICVAATLGTLFREIYGFNDLELGLCYLPYGAGCVVASLGQGYVLDWNYRRIARKIGFTIDRRRGDDLSKFPIEQARLQPVYPAVAAGLIALVVYGWVLQMETSVAAPLVLQSVIGLTITGSFSIMNTLIVDLFPDAPATATAANNLVRCALGAVGTAVIEYMIAGMGRGWSFTFLAALCAVLSPMLFLIVKKGPRWRNERRVRDVAS</sequence>
<feature type="transmembrane region" description="Helical" evidence="7">
    <location>
        <begin position="86"/>
        <end position="106"/>
    </location>
</feature>
<keyword evidence="4 7" id="KW-1133">Transmembrane helix</keyword>
<keyword evidence="3 7" id="KW-0812">Transmembrane</keyword>
<dbReference type="Pfam" id="PF07690">
    <property type="entry name" value="MFS_1"/>
    <property type="match status" value="1"/>
</dbReference>
<feature type="transmembrane region" description="Helical" evidence="7">
    <location>
        <begin position="337"/>
        <end position="359"/>
    </location>
</feature>
<evidence type="ECO:0000256" key="2">
    <source>
        <dbReference type="ARBA" id="ARBA00022448"/>
    </source>
</evidence>
<dbReference type="Gene3D" id="1.20.1720.10">
    <property type="entry name" value="Multidrug resistance protein D"/>
    <property type="match status" value="1"/>
</dbReference>
<feature type="transmembrane region" description="Helical" evidence="7">
    <location>
        <begin position="118"/>
        <end position="141"/>
    </location>
</feature>
<keyword evidence="10" id="KW-1185">Reference proteome</keyword>
<dbReference type="GO" id="GO:0005886">
    <property type="term" value="C:plasma membrane"/>
    <property type="evidence" value="ECO:0007669"/>
    <property type="project" value="TreeGrafter"/>
</dbReference>
<dbReference type="PANTHER" id="PTHR23502:SF51">
    <property type="entry name" value="QUINIDINE RESISTANCE PROTEIN 1-RELATED"/>
    <property type="match status" value="1"/>
</dbReference>
<dbReference type="PRINTS" id="PR01035">
    <property type="entry name" value="TCRTETA"/>
</dbReference>
<gene>
    <name evidence="9" type="ORF">CT0861_07461</name>
</gene>
<dbReference type="EMBL" id="LFIV01000280">
    <property type="protein sequence ID" value="KZL64479.1"/>
    <property type="molecule type" value="Genomic_DNA"/>
</dbReference>
<evidence type="ECO:0000256" key="7">
    <source>
        <dbReference type="SAM" id="Phobius"/>
    </source>
</evidence>
<name>A0A166MAV4_9PEZI</name>
<evidence type="ECO:0000256" key="5">
    <source>
        <dbReference type="ARBA" id="ARBA00023136"/>
    </source>
</evidence>
<dbReference type="InterPro" id="IPR011701">
    <property type="entry name" value="MFS"/>
</dbReference>
<feature type="transmembrane region" description="Helical" evidence="7">
    <location>
        <begin position="427"/>
        <end position="445"/>
    </location>
</feature>
<dbReference type="PANTHER" id="PTHR23502">
    <property type="entry name" value="MAJOR FACILITATOR SUPERFAMILY"/>
    <property type="match status" value="1"/>
</dbReference>
<dbReference type="FunFam" id="1.20.1720.10:FF:000009">
    <property type="entry name" value="MFS multidrug transporter"/>
    <property type="match status" value="1"/>
</dbReference>
<dbReference type="GO" id="GO:0022857">
    <property type="term" value="F:transmembrane transporter activity"/>
    <property type="evidence" value="ECO:0007669"/>
    <property type="project" value="InterPro"/>
</dbReference>
<dbReference type="InterPro" id="IPR020846">
    <property type="entry name" value="MFS_dom"/>
</dbReference>
<comment type="caution">
    <text evidence="9">The sequence shown here is derived from an EMBL/GenBank/DDBJ whole genome shotgun (WGS) entry which is preliminary data.</text>
</comment>
<feature type="transmembrane region" description="Helical" evidence="7">
    <location>
        <begin position="153"/>
        <end position="170"/>
    </location>
</feature>
<keyword evidence="5 7" id="KW-0472">Membrane</keyword>
<feature type="domain" description="Major facilitator superfamily (MFS) profile" evidence="8">
    <location>
        <begin position="87"/>
        <end position="542"/>
    </location>
</feature>
<keyword evidence="2" id="KW-0813">Transport</keyword>
<evidence type="ECO:0000256" key="3">
    <source>
        <dbReference type="ARBA" id="ARBA00022692"/>
    </source>
</evidence>